<accession>A0A0M3ILD3</accession>
<dbReference type="Proteomes" id="UP000036681">
    <property type="component" value="Unplaced"/>
</dbReference>
<dbReference type="AlphaFoldDB" id="A0A0M3ILD3"/>
<keyword evidence="1" id="KW-1185">Reference proteome</keyword>
<reference evidence="2" key="1">
    <citation type="submission" date="2017-02" db="UniProtKB">
        <authorList>
            <consortium name="WormBaseParasite"/>
        </authorList>
    </citation>
    <scope>IDENTIFICATION</scope>
</reference>
<evidence type="ECO:0000313" key="2">
    <source>
        <dbReference type="WBParaSite" id="ALUE_0001956101-mRNA-1"/>
    </source>
</evidence>
<proteinExistence type="predicted"/>
<dbReference type="WBParaSite" id="ALUE_0001956101-mRNA-1">
    <property type="protein sequence ID" value="ALUE_0001956101-mRNA-1"/>
    <property type="gene ID" value="ALUE_0001956101"/>
</dbReference>
<sequence>MRMWQISRKQIRRGLISLSAESGMCLLVSNEVDGVGLAPCVVPCHAFMQPN</sequence>
<organism evidence="1 2">
    <name type="scientific">Ascaris lumbricoides</name>
    <name type="common">Giant roundworm</name>
    <dbReference type="NCBI Taxonomy" id="6252"/>
    <lineage>
        <taxon>Eukaryota</taxon>
        <taxon>Metazoa</taxon>
        <taxon>Ecdysozoa</taxon>
        <taxon>Nematoda</taxon>
        <taxon>Chromadorea</taxon>
        <taxon>Rhabditida</taxon>
        <taxon>Spirurina</taxon>
        <taxon>Ascaridomorpha</taxon>
        <taxon>Ascaridoidea</taxon>
        <taxon>Ascarididae</taxon>
        <taxon>Ascaris</taxon>
    </lineage>
</organism>
<name>A0A0M3ILD3_ASCLU</name>
<evidence type="ECO:0000313" key="1">
    <source>
        <dbReference type="Proteomes" id="UP000036681"/>
    </source>
</evidence>
<protein>
    <submittedName>
        <fullName evidence="2">Pyridoxamine 5'-phosphate oxidase family protein</fullName>
    </submittedName>
</protein>